<dbReference type="GO" id="GO:0005506">
    <property type="term" value="F:iron ion binding"/>
    <property type="evidence" value="ECO:0007669"/>
    <property type="project" value="InterPro"/>
</dbReference>
<dbReference type="GO" id="GO:0016705">
    <property type="term" value="F:oxidoreductase activity, acting on paired donors, with incorporation or reduction of molecular oxygen"/>
    <property type="evidence" value="ECO:0007669"/>
    <property type="project" value="InterPro"/>
</dbReference>
<dbReference type="GO" id="GO:0004497">
    <property type="term" value="F:monooxygenase activity"/>
    <property type="evidence" value="ECO:0007669"/>
    <property type="project" value="InterPro"/>
</dbReference>
<dbReference type="PANTHER" id="PTHR24305:SF166">
    <property type="entry name" value="CYTOCHROME P450 12A4, MITOCHONDRIAL-RELATED"/>
    <property type="match status" value="1"/>
</dbReference>
<dbReference type="InterPro" id="IPR002401">
    <property type="entry name" value="Cyt_P450_E_grp-I"/>
</dbReference>
<evidence type="ECO:0000313" key="5">
    <source>
        <dbReference type="Proteomes" id="UP001172673"/>
    </source>
</evidence>
<feature type="coiled-coil region" evidence="3">
    <location>
        <begin position="274"/>
        <end position="301"/>
    </location>
</feature>
<evidence type="ECO:0000256" key="1">
    <source>
        <dbReference type="ARBA" id="ARBA00010617"/>
    </source>
</evidence>
<evidence type="ECO:0000256" key="2">
    <source>
        <dbReference type="PIRSR" id="PIRSR602401-1"/>
    </source>
</evidence>
<feature type="binding site" description="axial binding residue" evidence="2">
    <location>
        <position position="478"/>
    </location>
    <ligand>
        <name>heme</name>
        <dbReference type="ChEBI" id="CHEBI:30413"/>
    </ligand>
    <ligandPart>
        <name>Fe</name>
        <dbReference type="ChEBI" id="CHEBI:18248"/>
    </ligandPart>
</feature>
<evidence type="ECO:0000256" key="3">
    <source>
        <dbReference type="SAM" id="Coils"/>
    </source>
</evidence>
<comment type="similarity">
    <text evidence="1">Belongs to the cytochrome P450 family.</text>
</comment>
<gene>
    <name evidence="4" type="ORF">H2200_007992</name>
</gene>
<dbReference type="Pfam" id="PF00067">
    <property type="entry name" value="p450"/>
    <property type="match status" value="1"/>
</dbReference>
<protein>
    <recommendedName>
        <fullName evidence="6">Cytochrome P450</fullName>
    </recommendedName>
</protein>
<dbReference type="AlphaFoldDB" id="A0AA38X7B1"/>
<evidence type="ECO:0008006" key="6">
    <source>
        <dbReference type="Google" id="ProtNLM"/>
    </source>
</evidence>
<accession>A0AA38X7B1</accession>
<dbReference type="PANTHER" id="PTHR24305">
    <property type="entry name" value="CYTOCHROME P450"/>
    <property type="match status" value="1"/>
</dbReference>
<dbReference type="InterPro" id="IPR001128">
    <property type="entry name" value="Cyt_P450"/>
</dbReference>
<keyword evidence="3" id="KW-0175">Coiled coil</keyword>
<comment type="cofactor">
    <cofactor evidence="2">
        <name>heme</name>
        <dbReference type="ChEBI" id="CHEBI:30413"/>
    </cofactor>
</comment>
<dbReference type="Gene3D" id="1.10.630.10">
    <property type="entry name" value="Cytochrome P450"/>
    <property type="match status" value="1"/>
</dbReference>
<comment type="caution">
    <text evidence="4">The sequence shown here is derived from an EMBL/GenBank/DDBJ whole genome shotgun (WGS) entry which is preliminary data.</text>
</comment>
<evidence type="ECO:0000313" key="4">
    <source>
        <dbReference type="EMBL" id="KAJ9607913.1"/>
    </source>
</evidence>
<dbReference type="Proteomes" id="UP001172673">
    <property type="component" value="Unassembled WGS sequence"/>
</dbReference>
<dbReference type="PRINTS" id="PR00385">
    <property type="entry name" value="P450"/>
</dbReference>
<keyword evidence="2" id="KW-0479">Metal-binding</keyword>
<sequence>MHYWRGVVTHAAILLAQPAYLAVQYVLGHPRSPLNLTIHVGVWVYVVTRISIPFFTSPLRQLPSPPGEKWLIGHLNFNGGRPPTKVFEDMINGTPNDGLIAIWLPLYLRCEIIPTRPDTLMDLLNSHGYDWEKPSLQKRVLAGMLGQGLATVEGAEHKAMRRVLTPAFSGRVIRDQAPLFYTKGIGLTDVMTRQVKETGEGVLEMGSLLSRVSLDIIGAAGVGMEFNTVENEDSPLPKLYYSVVRPPAFFMLINLFFPQWLLRQLRWTGVARNLEAQSQLRKELNILLQEKKEQMKHEESAHDSKDIIASIMKAGDFSDDYLFSQLLTTISAGHDTTASALTWATWLLASHPDIQDRLRAECIAQLADIPTSEVDASNFDTDKMPFLSAVCNESLRLYPPAPGTSRNSVVPTTIGKYHIPQGTPAVITAWAINRSRDLWGADAAEFKPDRWLEGPHAANGGAETPHAFITFLHGPRSCIGQAFARLEMKCLLAALFTRFRFEIADPDQKVEVGGFIIIKPEAGMRLKVFDLKQKDS</sequence>
<name>A0AA38X7B1_9EURO</name>
<dbReference type="GO" id="GO:0020037">
    <property type="term" value="F:heme binding"/>
    <property type="evidence" value="ECO:0007669"/>
    <property type="project" value="InterPro"/>
</dbReference>
<keyword evidence="2" id="KW-0349">Heme</keyword>
<dbReference type="InterPro" id="IPR050121">
    <property type="entry name" value="Cytochrome_P450_monoxygenase"/>
</dbReference>
<reference evidence="4" key="1">
    <citation type="submission" date="2022-10" db="EMBL/GenBank/DDBJ databases">
        <title>Culturing micro-colonial fungi from biological soil crusts in the Mojave desert and describing Neophaeococcomyces mojavensis, and introducing the new genera and species Taxawa tesnikishii.</title>
        <authorList>
            <person name="Kurbessoian T."/>
            <person name="Stajich J.E."/>
        </authorList>
    </citation>
    <scope>NUCLEOTIDE SEQUENCE</scope>
    <source>
        <strain evidence="4">TK_41</strain>
    </source>
</reference>
<dbReference type="InterPro" id="IPR036396">
    <property type="entry name" value="Cyt_P450_sf"/>
</dbReference>
<dbReference type="EMBL" id="JAPDRK010000011">
    <property type="protein sequence ID" value="KAJ9607913.1"/>
    <property type="molecule type" value="Genomic_DNA"/>
</dbReference>
<keyword evidence="2" id="KW-0408">Iron</keyword>
<dbReference type="SUPFAM" id="SSF48264">
    <property type="entry name" value="Cytochrome P450"/>
    <property type="match status" value="1"/>
</dbReference>
<keyword evidence="5" id="KW-1185">Reference proteome</keyword>
<dbReference type="PRINTS" id="PR00463">
    <property type="entry name" value="EP450I"/>
</dbReference>
<organism evidence="4 5">
    <name type="scientific">Cladophialophora chaetospira</name>
    <dbReference type="NCBI Taxonomy" id="386627"/>
    <lineage>
        <taxon>Eukaryota</taxon>
        <taxon>Fungi</taxon>
        <taxon>Dikarya</taxon>
        <taxon>Ascomycota</taxon>
        <taxon>Pezizomycotina</taxon>
        <taxon>Eurotiomycetes</taxon>
        <taxon>Chaetothyriomycetidae</taxon>
        <taxon>Chaetothyriales</taxon>
        <taxon>Herpotrichiellaceae</taxon>
        <taxon>Cladophialophora</taxon>
    </lineage>
</organism>
<dbReference type="CDD" id="cd11069">
    <property type="entry name" value="CYP_FUM15-like"/>
    <property type="match status" value="1"/>
</dbReference>
<proteinExistence type="inferred from homology"/>